<dbReference type="PANTHER" id="PTHR33744">
    <property type="entry name" value="CARBOHYDRATE DIACID REGULATOR"/>
    <property type="match status" value="1"/>
</dbReference>
<proteinExistence type="inferred from homology"/>
<evidence type="ECO:0000313" key="4">
    <source>
        <dbReference type="EMBL" id="SHN75812.1"/>
    </source>
</evidence>
<dbReference type="STRING" id="1121395.SAMN02745215_02747"/>
<dbReference type="Pfam" id="PF13556">
    <property type="entry name" value="HTH_30"/>
    <property type="match status" value="1"/>
</dbReference>
<feature type="domain" description="CdaR GGDEF-like" evidence="3">
    <location>
        <begin position="158"/>
        <end position="294"/>
    </location>
</feature>
<gene>
    <name evidence="4" type="ORF">SAMN02745215_02747</name>
</gene>
<protein>
    <submittedName>
        <fullName evidence="4">Transcriptional regulator, CdaR family</fullName>
    </submittedName>
</protein>
<evidence type="ECO:0000259" key="2">
    <source>
        <dbReference type="Pfam" id="PF13556"/>
    </source>
</evidence>
<dbReference type="InterPro" id="IPR042070">
    <property type="entry name" value="PucR_C-HTH_sf"/>
</dbReference>
<dbReference type="AlphaFoldDB" id="A0A1M7TYG4"/>
<dbReference type="InterPro" id="IPR051448">
    <property type="entry name" value="CdaR-like_regulators"/>
</dbReference>
<reference evidence="5" key="1">
    <citation type="submission" date="2016-12" db="EMBL/GenBank/DDBJ databases">
        <authorList>
            <person name="Varghese N."/>
            <person name="Submissions S."/>
        </authorList>
    </citation>
    <scope>NUCLEOTIDE SEQUENCE [LARGE SCALE GENOMIC DNA]</scope>
    <source>
        <strain evidence="5">DSM 11544</strain>
    </source>
</reference>
<dbReference type="EMBL" id="FRDN01000008">
    <property type="protein sequence ID" value="SHN75812.1"/>
    <property type="molecule type" value="Genomic_DNA"/>
</dbReference>
<evidence type="ECO:0000259" key="3">
    <source>
        <dbReference type="Pfam" id="PF17853"/>
    </source>
</evidence>
<dbReference type="InterPro" id="IPR041522">
    <property type="entry name" value="CdaR_GGDEF"/>
</dbReference>
<evidence type="ECO:0000313" key="5">
    <source>
        <dbReference type="Proteomes" id="UP000184010"/>
    </source>
</evidence>
<comment type="similarity">
    <text evidence="1">Belongs to the CdaR family.</text>
</comment>
<dbReference type="PANTHER" id="PTHR33744:SF1">
    <property type="entry name" value="DNA-BINDING TRANSCRIPTIONAL ACTIVATOR ADER"/>
    <property type="match status" value="1"/>
</dbReference>
<evidence type="ECO:0000256" key="1">
    <source>
        <dbReference type="ARBA" id="ARBA00006754"/>
    </source>
</evidence>
<sequence>MNKQFSVPDYMQELVMASGQGLDLLTHTLAKVINRPVLVSTSAYKLVASSSHYDCEFLQVELDDPQSHSESLFLCYISAGTFKVRAIGRAIAPLGRVIGYIFILSDEDNPDKEAIQPLLDYTSSLYAVHLQSRLELKQEQSKFKNAFLYDLLYGNLKRSEDIIATGEIWGWNFQCPHTVMVFLLPDPDHHNSDHHHPKHHLMDFLSRIIEQTFIDNYYKNPALILRQNELVILIPLQADKPALQKGEILGFAEKISSQIKTTELNNLVTCGVGQVYSDSTELFRSYQEAKVAFEMGKLLEIPVPFFSELGLERILYKHDLQDLKEYYLHVLGELHKQDDPESSLIALLESFAENQFDVNKTAKAIFMHPNTLRYRLNKIENILGKPLTDNHTRLDIMAALKIKRLHTIEKLLA</sequence>
<dbReference type="Proteomes" id="UP000184010">
    <property type="component" value="Unassembled WGS sequence"/>
</dbReference>
<accession>A0A1M7TYG4</accession>
<dbReference type="RefSeq" id="WP_072773114.1">
    <property type="nucleotide sequence ID" value="NZ_FRDN01000008.1"/>
</dbReference>
<dbReference type="InterPro" id="IPR025736">
    <property type="entry name" value="PucR_C-HTH_dom"/>
</dbReference>
<organism evidence="4 5">
    <name type="scientific">Desulfitobacterium chlororespirans DSM 11544</name>
    <dbReference type="NCBI Taxonomy" id="1121395"/>
    <lineage>
        <taxon>Bacteria</taxon>
        <taxon>Bacillati</taxon>
        <taxon>Bacillota</taxon>
        <taxon>Clostridia</taxon>
        <taxon>Eubacteriales</taxon>
        <taxon>Desulfitobacteriaceae</taxon>
        <taxon>Desulfitobacterium</taxon>
    </lineage>
</organism>
<keyword evidence="5" id="KW-1185">Reference proteome</keyword>
<name>A0A1M7TYG4_9FIRM</name>
<feature type="domain" description="PucR C-terminal helix-turn-helix" evidence="2">
    <location>
        <begin position="344"/>
        <end position="402"/>
    </location>
</feature>
<dbReference type="Pfam" id="PF17853">
    <property type="entry name" value="GGDEF_2"/>
    <property type="match status" value="1"/>
</dbReference>
<dbReference type="Gene3D" id="1.10.10.2840">
    <property type="entry name" value="PucR C-terminal helix-turn-helix domain"/>
    <property type="match status" value="1"/>
</dbReference>